<dbReference type="Proteomes" id="UP000198379">
    <property type="component" value="Unassembled WGS sequence"/>
</dbReference>
<keyword evidence="2" id="KW-0732">Signal</keyword>
<evidence type="ECO:0000259" key="3">
    <source>
        <dbReference type="Pfam" id="PF01979"/>
    </source>
</evidence>
<evidence type="ECO:0000256" key="1">
    <source>
        <dbReference type="SAM" id="MobiDB-lite"/>
    </source>
</evidence>
<dbReference type="GO" id="GO:0016810">
    <property type="term" value="F:hydrolase activity, acting on carbon-nitrogen (but not peptide) bonds"/>
    <property type="evidence" value="ECO:0007669"/>
    <property type="project" value="InterPro"/>
</dbReference>
<dbReference type="Gene3D" id="2.30.40.10">
    <property type="entry name" value="Urease, subunit C, domain 1"/>
    <property type="match status" value="2"/>
</dbReference>
<dbReference type="PANTHER" id="PTHR43135">
    <property type="entry name" value="ALPHA-D-RIBOSE 1-METHYLPHOSPHONATE 5-TRIPHOSPHATE DIPHOSPHATASE"/>
    <property type="match status" value="1"/>
</dbReference>
<dbReference type="Pfam" id="PF07676">
    <property type="entry name" value="PD40"/>
    <property type="match status" value="4"/>
</dbReference>
<dbReference type="Gene3D" id="2.120.10.30">
    <property type="entry name" value="TolB, C-terminal domain"/>
    <property type="match status" value="3"/>
</dbReference>
<proteinExistence type="predicted"/>
<dbReference type="SUPFAM" id="SSF69304">
    <property type="entry name" value="Tricorn protease N-terminal domain"/>
    <property type="match status" value="2"/>
</dbReference>
<feature type="chain" id="PRO_5012692363" evidence="2">
    <location>
        <begin position="21"/>
        <end position="1103"/>
    </location>
</feature>
<dbReference type="EMBL" id="FZNY01000005">
    <property type="protein sequence ID" value="SNR98596.1"/>
    <property type="molecule type" value="Genomic_DNA"/>
</dbReference>
<organism evidence="4 5">
    <name type="scientific">Dokdonia pacifica</name>
    <dbReference type="NCBI Taxonomy" id="1627892"/>
    <lineage>
        <taxon>Bacteria</taxon>
        <taxon>Pseudomonadati</taxon>
        <taxon>Bacteroidota</taxon>
        <taxon>Flavobacteriia</taxon>
        <taxon>Flavobacteriales</taxon>
        <taxon>Flavobacteriaceae</taxon>
        <taxon>Dokdonia</taxon>
    </lineage>
</organism>
<name>A0A239ASB6_9FLAO</name>
<protein>
    <submittedName>
        <fullName evidence="4">Imidazolonepropionase</fullName>
    </submittedName>
</protein>
<evidence type="ECO:0000256" key="2">
    <source>
        <dbReference type="SAM" id="SignalP"/>
    </source>
</evidence>
<dbReference type="RefSeq" id="WP_089372366.1">
    <property type="nucleotide sequence ID" value="NZ_BMEP01000006.1"/>
</dbReference>
<dbReference type="Gene3D" id="3.20.20.140">
    <property type="entry name" value="Metal-dependent hydrolases"/>
    <property type="match status" value="2"/>
</dbReference>
<evidence type="ECO:0000313" key="5">
    <source>
        <dbReference type="Proteomes" id="UP000198379"/>
    </source>
</evidence>
<feature type="signal peptide" evidence="2">
    <location>
        <begin position="1"/>
        <end position="20"/>
    </location>
</feature>
<sequence>MTKKLIIACIALALAIPATAQKKKKKNKKDKDEKEAKWDVANPGAGFNYKPHSFTTDEGTWMNLDVSPDGKTIVFDLMGDIYTMPITGGNAKALRTGIPFEVQPRFSPDGTKISFTSDAGGGDNIWMMDADGSNAKQVTKEKFRLLNNATWTADGQYLIARKHFTSGRSLGAGEMWQYHHTGGSGLQLTKRKNDQQDVNEPSVSPDGKYLYYSEDVYPGGFFQYNKDPNKQIYVIQRYHFEDGKIQTLTNGPGGAARPTVSPDGKLLAFIKRVRTKSVLYIHDLTTGEEWPVYDALNKDQQEAWAIFGVYPNFDWMPNNEELVFWSGGKINKVNIKNYNHNVIPFTADVTLQIAETVHFKSPVAPEEFDVKVIRHATTSPDGKTVVFSALGKLYKKALPNGTPQRITTQNDDFEFEPSFSADGQRLIYVTWNDENYGSIRTISINGGTSQKLTTEKGIYRTPAFAKAYNTIIYRKESRNTDQGLAFAKKPGIYTLTQGQQPKLITQNGEYPMYSADGKRIFLQTGGTYFGNLTKSLISVNLEGKDERTHVTSKYANRLVPSPDNKWIAYTNLHKAFVAPLVMNGQKIDLDNNSKYVPVSQIAKDAGINLHWSPNSQKVMWTLGDQYFSNELKNRFTFLPGSPEKVPEMDVTGIPISLKAKTDKPSGVTAFTNARIITMEGDEVIENGTIVITDNKITAIGQNVTIPTGAKTIDVSGKTIMPGMVDAHAHVGAFRYGLPSQKHWPFYANLAFGVTTSHDPSANTETIFTLSELLKSGDMVGPRLYSTGFILYGADGDFKAVINNIDDARSAIRRTKAFGAKSVKSYNQPRREQRQQVMQAARELGINVVPEGGSTFYTNMTMIMDGHTGVEHNIPVAPVYKDVLELWSASNTGYTPTLIVNYGGVNGEFYFYQNDQVWENEKLLKYTPRTLVDSRARHRTMIPDEEYKNGHILTSETVTALANKGVKVNMGAHGQLQGLGAHWETWMLQQGGMTNLQALQAATINGAEYIGAGDEIGSLKVGKLADLIIIDGNPLENIRDTEQVTHTMVNGRLYDTSTMNEVGNTAKNRGEFWWENTKQSEAFPWHEQSNSFTIPGCGCHVGHQ</sequence>
<dbReference type="InterPro" id="IPR011059">
    <property type="entry name" value="Metal-dep_hydrolase_composite"/>
</dbReference>
<gene>
    <name evidence="4" type="ORF">SAMN06265376_105109</name>
</gene>
<feature type="domain" description="Amidohydrolase-related" evidence="3">
    <location>
        <begin position="718"/>
        <end position="1052"/>
    </location>
</feature>
<evidence type="ECO:0000313" key="4">
    <source>
        <dbReference type="EMBL" id="SNR98596.1"/>
    </source>
</evidence>
<dbReference type="InterPro" id="IPR032466">
    <property type="entry name" value="Metal_Hydrolase"/>
</dbReference>
<accession>A0A239ASB6</accession>
<dbReference type="InterPro" id="IPR006680">
    <property type="entry name" value="Amidohydro-rel"/>
</dbReference>
<dbReference type="AlphaFoldDB" id="A0A239ASB6"/>
<feature type="region of interest" description="Disordered" evidence="1">
    <location>
        <begin position="183"/>
        <end position="204"/>
    </location>
</feature>
<dbReference type="OrthoDB" id="9815657at2"/>
<reference evidence="4 5" key="1">
    <citation type="submission" date="2017-06" db="EMBL/GenBank/DDBJ databases">
        <authorList>
            <person name="Kim H.J."/>
            <person name="Triplett B.A."/>
        </authorList>
    </citation>
    <scope>NUCLEOTIDE SEQUENCE [LARGE SCALE GENOMIC DNA]</scope>
    <source>
        <strain evidence="4 5">DSM 25597</strain>
    </source>
</reference>
<dbReference type="PANTHER" id="PTHR43135:SF3">
    <property type="entry name" value="ALPHA-D-RIBOSE 1-METHYLPHOSPHONATE 5-TRIPHOSPHATE DIPHOSPHATASE"/>
    <property type="match status" value="1"/>
</dbReference>
<keyword evidence="5" id="KW-1185">Reference proteome</keyword>
<dbReference type="SUPFAM" id="SSF51338">
    <property type="entry name" value="Composite domain of metallo-dependent hydrolases"/>
    <property type="match status" value="1"/>
</dbReference>
<dbReference type="InterPro" id="IPR051781">
    <property type="entry name" value="Metallo-dep_Hydrolase"/>
</dbReference>
<dbReference type="InterPro" id="IPR011659">
    <property type="entry name" value="WD40"/>
</dbReference>
<dbReference type="Pfam" id="PF01979">
    <property type="entry name" value="Amidohydro_1"/>
    <property type="match status" value="1"/>
</dbReference>
<dbReference type="InterPro" id="IPR011042">
    <property type="entry name" value="6-blade_b-propeller_TolB-like"/>
</dbReference>
<dbReference type="SUPFAM" id="SSF51556">
    <property type="entry name" value="Metallo-dependent hydrolases"/>
    <property type="match status" value="1"/>
</dbReference>